<dbReference type="InterPro" id="IPR001806">
    <property type="entry name" value="Small_GTPase"/>
</dbReference>
<proteinExistence type="predicted"/>
<dbReference type="EMBL" id="BJWL01000461">
    <property type="protein sequence ID" value="GFS46099.1"/>
    <property type="molecule type" value="Genomic_DNA"/>
</dbReference>
<feature type="region of interest" description="Disordered" evidence="1">
    <location>
        <begin position="51"/>
        <end position="77"/>
    </location>
</feature>
<accession>A0A7J0DZS5</accession>
<name>A0A7J0DZS5_9ERIC</name>
<dbReference type="OrthoDB" id="9989112at2759"/>
<organism evidence="2 3">
    <name type="scientific">Actinidia rufa</name>
    <dbReference type="NCBI Taxonomy" id="165716"/>
    <lineage>
        <taxon>Eukaryota</taxon>
        <taxon>Viridiplantae</taxon>
        <taxon>Streptophyta</taxon>
        <taxon>Embryophyta</taxon>
        <taxon>Tracheophyta</taxon>
        <taxon>Spermatophyta</taxon>
        <taxon>Magnoliopsida</taxon>
        <taxon>eudicotyledons</taxon>
        <taxon>Gunneridae</taxon>
        <taxon>Pentapetalae</taxon>
        <taxon>asterids</taxon>
        <taxon>Ericales</taxon>
        <taxon>Actinidiaceae</taxon>
        <taxon>Actinidia</taxon>
    </lineage>
</organism>
<dbReference type="GO" id="GO:0003924">
    <property type="term" value="F:GTPase activity"/>
    <property type="evidence" value="ECO:0007669"/>
    <property type="project" value="InterPro"/>
</dbReference>
<dbReference type="InterPro" id="IPR027417">
    <property type="entry name" value="P-loop_NTPase"/>
</dbReference>
<keyword evidence="3" id="KW-1185">Reference proteome</keyword>
<evidence type="ECO:0000313" key="2">
    <source>
        <dbReference type="EMBL" id="GFS46099.1"/>
    </source>
</evidence>
<dbReference type="AlphaFoldDB" id="A0A7J0DZS5"/>
<dbReference type="GO" id="GO:0005525">
    <property type="term" value="F:GTP binding"/>
    <property type="evidence" value="ECO:0007669"/>
    <property type="project" value="InterPro"/>
</dbReference>
<reference evidence="3" key="1">
    <citation type="submission" date="2019-07" db="EMBL/GenBank/DDBJ databases">
        <title>De Novo Assembly of kiwifruit Actinidia rufa.</title>
        <authorList>
            <person name="Sugita-Konishi S."/>
            <person name="Sato K."/>
            <person name="Mori E."/>
            <person name="Abe Y."/>
            <person name="Kisaki G."/>
            <person name="Hamano K."/>
            <person name="Suezawa K."/>
            <person name="Otani M."/>
            <person name="Fukuda T."/>
            <person name="Manabe T."/>
            <person name="Gomi K."/>
            <person name="Tabuchi M."/>
            <person name="Akimitsu K."/>
            <person name="Kataoka I."/>
        </authorList>
    </citation>
    <scope>NUCLEOTIDE SEQUENCE [LARGE SCALE GENOMIC DNA]</scope>
    <source>
        <strain evidence="3">cv. Fuchu</strain>
    </source>
</reference>
<dbReference type="SUPFAM" id="SSF52540">
    <property type="entry name" value="P-loop containing nucleoside triphosphate hydrolases"/>
    <property type="match status" value="1"/>
</dbReference>
<dbReference type="Pfam" id="PF00071">
    <property type="entry name" value="Ras"/>
    <property type="match status" value="1"/>
</dbReference>
<sequence>MSFTTTRSTAWPRTGVAPVRALSGYGWISKETGEEMRERKFHAKHGRIAPDGEEIRTHPNPGACPASKRGVRFSKPKDEDFDDTHYFQDGDRAVSVEEGMALAEEHQCLFFECSAKTREKVQQCFKELTVKILEIPSLVEKGSVVVKRQILSHKQVCQKPRGGDCCSY</sequence>
<evidence type="ECO:0000256" key="1">
    <source>
        <dbReference type="SAM" id="MobiDB-lite"/>
    </source>
</evidence>
<dbReference type="Proteomes" id="UP000585474">
    <property type="component" value="Unassembled WGS sequence"/>
</dbReference>
<comment type="caution">
    <text evidence="2">The sequence shown here is derived from an EMBL/GenBank/DDBJ whole genome shotgun (WGS) entry which is preliminary data.</text>
</comment>
<gene>
    <name evidence="2" type="ORF">Acr_00g0100180</name>
</gene>
<dbReference type="Gene3D" id="3.40.50.300">
    <property type="entry name" value="P-loop containing nucleotide triphosphate hydrolases"/>
    <property type="match status" value="1"/>
</dbReference>
<protein>
    <submittedName>
        <fullName evidence="2">RAB GTPase homolog C2B</fullName>
    </submittedName>
</protein>
<evidence type="ECO:0000313" key="3">
    <source>
        <dbReference type="Proteomes" id="UP000585474"/>
    </source>
</evidence>